<feature type="transmembrane region" description="Helical" evidence="11">
    <location>
        <begin position="21"/>
        <end position="42"/>
    </location>
</feature>
<protein>
    <submittedName>
        <fullName evidence="13">Cytochrome b561/ferric reductase transmembrane</fullName>
    </submittedName>
</protein>
<evidence type="ECO:0000256" key="6">
    <source>
        <dbReference type="ARBA" id="ARBA00022723"/>
    </source>
</evidence>
<dbReference type="PANTHER" id="PTHR10106:SF0">
    <property type="entry name" value="LD36721P"/>
    <property type="match status" value="1"/>
</dbReference>
<comment type="cofactor">
    <cofactor evidence="1">
        <name>heme b</name>
        <dbReference type="ChEBI" id="CHEBI:60344"/>
    </cofactor>
</comment>
<evidence type="ECO:0000256" key="9">
    <source>
        <dbReference type="ARBA" id="ARBA00023004"/>
    </source>
</evidence>
<evidence type="ECO:0000256" key="4">
    <source>
        <dbReference type="ARBA" id="ARBA00022617"/>
    </source>
</evidence>
<feature type="transmembrane region" description="Helical" evidence="11">
    <location>
        <begin position="209"/>
        <end position="229"/>
    </location>
</feature>
<evidence type="ECO:0000313" key="14">
    <source>
        <dbReference type="Proteomes" id="UP000325440"/>
    </source>
</evidence>
<dbReference type="EMBL" id="CABPRJ010002412">
    <property type="protein sequence ID" value="VVC45775.1"/>
    <property type="molecule type" value="Genomic_DNA"/>
</dbReference>
<evidence type="ECO:0000256" key="8">
    <source>
        <dbReference type="ARBA" id="ARBA00022989"/>
    </source>
</evidence>
<evidence type="ECO:0000259" key="12">
    <source>
        <dbReference type="PROSITE" id="PS50939"/>
    </source>
</evidence>
<evidence type="ECO:0000256" key="2">
    <source>
        <dbReference type="ARBA" id="ARBA00004141"/>
    </source>
</evidence>
<dbReference type="Gene3D" id="1.20.120.1770">
    <property type="match status" value="1"/>
</dbReference>
<evidence type="ECO:0000256" key="11">
    <source>
        <dbReference type="SAM" id="Phobius"/>
    </source>
</evidence>
<feature type="transmembrane region" description="Helical" evidence="11">
    <location>
        <begin position="169"/>
        <end position="189"/>
    </location>
</feature>
<keyword evidence="9" id="KW-0408">Iron</keyword>
<evidence type="ECO:0000256" key="7">
    <source>
        <dbReference type="ARBA" id="ARBA00022982"/>
    </source>
</evidence>
<keyword evidence="10 11" id="KW-0472">Membrane</keyword>
<keyword evidence="7" id="KW-0249">Electron transport</keyword>
<gene>
    <name evidence="13" type="ORF">CINCED_3A007290</name>
</gene>
<keyword evidence="6" id="KW-0479">Metal-binding</keyword>
<evidence type="ECO:0000313" key="13">
    <source>
        <dbReference type="EMBL" id="VVC45775.1"/>
    </source>
</evidence>
<dbReference type="SMART" id="SM00665">
    <property type="entry name" value="B561"/>
    <property type="match status" value="1"/>
</dbReference>
<dbReference type="FunFam" id="1.20.120.1770:FF:000001">
    <property type="entry name" value="Cytochrome b reductase 1"/>
    <property type="match status" value="1"/>
</dbReference>
<feature type="transmembrane region" description="Helical" evidence="11">
    <location>
        <begin position="101"/>
        <end position="120"/>
    </location>
</feature>
<organism evidence="13 14">
    <name type="scientific">Cinara cedri</name>
    <dbReference type="NCBI Taxonomy" id="506608"/>
    <lineage>
        <taxon>Eukaryota</taxon>
        <taxon>Metazoa</taxon>
        <taxon>Ecdysozoa</taxon>
        <taxon>Arthropoda</taxon>
        <taxon>Hexapoda</taxon>
        <taxon>Insecta</taxon>
        <taxon>Pterygota</taxon>
        <taxon>Neoptera</taxon>
        <taxon>Paraneoptera</taxon>
        <taxon>Hemiptera</taxon>
        <taxon>Sternorrhyncha</taxon>
        <taxon>Aphidomorpha</taxon>
        <taxon>Aphidoidea</taxon>
        <taxon>Aphididae</taxon>
        <taxon>Lachninae</taxon>
        <taxon>Cinara</taxon>
    </lineage>
</organism>
<evidence type="ECO:0000256" key="1">
    <source>
        <dbReference type="ARBA" id="ARBA00001970"/>
    </source>
</evidence>
<feature type="domain" description="Cytochrome b561" evidence="12">
    <location>
        <begin position="26"/>
        <end position="230"/>
    </location>
</feature>
<dbReference type="GO" id="GO:0016491">
    <property type="term" value="F:oxidoreductase activity"/>
    <property type="evidence" value="ECO:0007669"/>
    <property type="project" value="InterPro"/>
</dbReference>
<evidence type="ECO:0000256" key="3">
    <source>
        <dbReference type="ARBA" id="ARBA00022448"/>
    </source>
</evidence>
<keyword evidence="14" id="KW-1185">Reference proteome</keyword>
<proteinExistence type="predicted"/>
<dbReference type="InterPro" id="IPR043205">
    <property type="entry name" value="CYB561/CYBRD1-like"/>
</dbReference>
<comment type="subcellular location">
    <subcellularLocation>
        <location evidence="2">Membrane</location>
        <topology evidence="2">Multi-pass membrane protein</topology>
    </subcellularLocation>
</comment>
<dbReference type="GO" id="GO:0046872">
    <property type="term" value="F:metal ion binding"/>
    <property type="evidence" value="ECO:0007669"/>
    <property type="project" value="UniProtKB-KW"/>
</dbReference>
<feature type="transmembrane region" description="Helical" evidence="11">
    <location>
        <begin position="62"/>
        <end position="80"/>
    </location>
</feature>
<name>A0A5E4NSI8_9HEMI</name>
<dbReference type="PROSITE" id="PS50939">
    <property type="entry name" value="CYTOCHROME_B561"/>
    <property type="match status" value="1"/>
</dbReference>
<sequence>MSNNQQQSQNSTKTNVFTTYTILYTTFQIIGLALIYNVYYWIINYRGGFSLNEPKLIFNWHPLLMTIGFIYFLANSILHYRTFSNHQKQSLKIQHSVIHGYVIVLVLLAACAALISHVYASPPIPNFYSLHSWLGIFTIVMFLSQFISGLVSFLYPGASIKYKEIMMPYHIYFGVFIFVLAVITAVTGFSEKLIFALDKEYKKFPQEGIFGNFLGLLCILYGGLVVYMVTKPEFKRNPKLEYEPLLSNDSP</sequence>
<reference evidence="13 14" key="1">
    <citation type="submission" date="2019-08" db="EMBL/GenBank/DDBJ databases">
        <authorList>
            <person name="Alioto T."/>
            <person name="Alioto T."/>
            <person name="Gomez Garrido J."/>
        </authorList>
    </citation>
    <scope>NUCLEOTIDE SEQUENCE [LARGE SCALE GENOMIC DNA]</scope>
</reference>
<dbReference type="OrthoDB" id="907479at2759"/>
<dbReference type="Pfam" id="PF03188">
    <property type="entry name" value="Cytochrom_B561"/>
    <property type="match status" value="1"/>
</dbReference>
<accession>A0A5E4NSI8</accession>
<keyword evidence="4" id="KW-0349">Heme</keyword>
<evidence type="ECO:0000256" key="5">
    <source>
        <dbReference type="ARBA" id="ARBA00022692"/>
    </source>
</evidence>
<keyword evidence="3" id="KW-0813">Transport</keyword>
<dbReference type="AlphaFoldDB" id="A0A5E4NSI8"/>
<evidence type="ECO:0000256" key="10">
    <source>
        <dbReference type="ARBA" id="ARBA00023136"/>
    </source>
</evidence>
<dbReference type="InterPro" id="IPR006593">
    <property type="entry name" value="Cyt_b561/ferric_Rdtase_TM"/>
</dbReference>
<keyword evidence="8 11" id="KW-1133">Transmembrane helix</keyword>
<dbReference type="Proteomes" id="UP000325440">
    <property type="component" value="Unassembled WGS sequence"/>
</dbReference>
<feature type="transmembrane region" description="Helical" evidence="11">
    <location>
        <begin position="132"/>
        <end position="157"/>
    </location>
</feature>
<keyword evidence="5 11" id="KW-0812">Transmembrane</keyword>
<dbReference type="GO" id="GO:0016020">
    <property type="term" value="C:membrane"/>
    <property type="evidence" value="ECO:0007669"/>
    <property type="project" value="UniProtKB-SubCell"/>
</dbReference>
<dbReference type="PANTHER" id="PTHR10106">
    <property type="entry name" value="CYTOCHROME B561-RELATED"/>
    <property type="match status" value="1"/>
</dbReference>